<reference evidence="1" key="1">
    <citation type="submission" date="2022-12" db="EMBL/GenBank/DDBJ databases">
        <authorList>
            <person name="Webb A."/>
        </authorList>
    </citation>
    <scope>NUCLEOTIDE SEQUENCE</scope>
    <source>
        <strain evidence="1">Pf2</strain>
    </source>
</reference>
<organism evidence="1 2">
    <name type="scientific">Peronospora farinosa</name>
    <dbReference type="NCBI Taxonomy" id="134698"/>
    <lineage>
        <taxon>Eukaryota</taxon>
        <taxon>Sar</taxon>
        <taxon>Stramenopiles</taxon>
        <taxon>Oomycota</taxon>
        <taxon>Peronosporomycetes</taxon>
        <taxon>Peronosporales</taxon>
        <taxon>Peronosporaceae</taxon>
        <taxon>Peronospora</taxon>
    </lineage>
</organism>
<dbReference type="AlphaFoldDB" id="A0AAV0TDL3"/>
<gene>
    <name evidence="1" type="ORF">PFR002_LOCUS3489</name>
</gene>
<dbReference type="Proteomes" id="UP001159659">
    <property type="component" value="Unassembled WGS sequence"/>
</dbReference>
<dbReference type="EMBL" id="CANTFK010000558">
    <property type="protein sequence ID" value="CAI5717623.1"/>
    <property type="molecule type" value="Genomic_DNA"/>
</dbReference>
<sequence>MRKNRGIASPHLAEDKMLADTLFDVLAYDWCGCYLRKRKLEQESVGVSDAQFDMIVMMLQDNPGRASQYGTTPALVSQMKANREAKKTLDVTTEDKRMNNRPRCVGRLGLMFTSRESRKQETLLAMVSVSSRMLEVNPLFVLRKPCCSKAPPDVAHAGDYDGNTSTAPLCVSCSS</sequence>
<name>A0AAV0TDL3_9STRA</name>
<accession>A0AAV0TDL3</accession>
<protein>
    <submittedName>
        <fullName evidence="1">Uncharacterized protein</fullName>
    </submittedName>
</protein>
<comment type="caution">
    <text evidence="1">The sequence shown here is derived from an EMBL/GenBank/DDBJ whole genome shotgun (WGS) entry which is preliminary data.</text>
</comment>
<proteinExistence type="predicted"/>
<evidence type="ECO:0000313" key="1">
    <source>
        <dbReference type="EMBL" id="CAI5717623.1"/>
    </source>
</evidence>
<evidence type="ECO:0000313" key="2">
    <source>
        <dbReference type="Proteomes" id="UP001159659"/>
    </source>
</evidence>